<evidence type="ECO:0000256" key="3">
    <source>
        <dbReference type="ARBA" id="ARBA00022737"/>
    </source>
</evidence>
<evidence type="ECO:0000256" key="1">
    <source>
        <dbReference type="ARBA" id="ARBA00008075"/>
    </source>
</evidence>
<dbReference type="Pfam" id="PF00400">
    <property type="entry name" value="WD40"/>
    <property type="match status" value="2"/>
</dbReference>
<dbReference type="InterPro" id="IPR036322">
    <property type="entry name" value="WD40_repeat_dom_sf"/>
</dbReference>
<gene>
    <name evidence="8" type="ORF">VTK73DRAFT_6955</name>
</gene>
<keyword evidence="4" id="KW-0805">Transcription regulation</keyword>
<evidence type="ECO:0000256" key="2">
    <source>
        <dbReference type="ARBA" id="ARBA00022574"/>
    </source>
</evidence>
<keyword evidence="3" id="KW-0677">Repeat</keyword>
<feature type="repeat" description="WD" evidence="6">
    <location>
        <begin position="179"/>
        <end position="220"/>
    </location>
</feature>
<reference evidence="8 9" key="1">
    <citation type="journal article" date="2024" name="Commun. Biol.">
        <title>Comparative genomic analysis of thermophilic fungi reveals convergent evolutionary adaptations and gene losses.</title>
        <authorList>
            <person name="Steindorff A.S."/>
            <person name="Aguilar-Pontes M.V."/>
            <person name="Robinson A.J."/>
            <person name="Andreopoulos B."/>
            <person name="LaButti K."/>
            <person name="Kuo A."/>
            <person name="Mondo S."/>
            <person name="Riley R."/>
            <person name="Otillar R."/>
            <person name="Haridas S."/>
            <person name="Lipzen A."/>
            <person name="Grimwood J."/>
            <person name="Schmutz J."/>
            <person name="Clum A."/>
            <person name="Reid I.D."/>
            <person name="Moisan M.C."/>
            <person name="Butler G."/>
            <person name="Nguyen T.T.M."/>
            <person name="Dewar K."/>
            <person name="Conant G."/>
            <person name="Drula E."/>
            <person name="Henrissat B."/>
            <person name="Hansel C."/>
            <person name="Singer S."/>
            <person name="Hutchinson M.I."/>
            <person name="de Vries R.P."/>
            <person name="Natvig D.O."/>
            <person name="Powell A.J."/>
            <person name="Tsang A."/>
            <person name="Grigoriev I.V."/>
        </authorList>
    </citation>
    <scope>NUCLEOTIDE SEQUENCE [LARGE SCALE GENOMIC DNA]</scope>
    <source>
        <strain evidence="8 9">ATCC 24622</strain>
    </source>
</reference>
<proteinExistence type="inferred from homology"/>
<dbReference type="Proteomes" id="UP001586593">
    <property type="component" value="Unassembled WGS sequence"/>
</dbReference>
<dbReference type="Gene3D" id="2.130.10.10">
    <property type="entry name" value="YVTN repeat-like/Quinoprotein amine dehydrogenase"/>
    <property type="match status" value="1"/>
</dbReference>
<dbReference type="PROSITE" id="PS50294">
    <property type="entry name" value="WD_REPEATS_REGION"/>
    <property type="match status" value="2"/>
</dbReference>
<protein>
    <submittedName>
        <fullName evidence="8">Uncharacterized protein</fullName>
    </submittedName>
</protein>
<keyword evidence="9" id="KW-1185">Reference proteome</keyword>
<feature type="repeat" description="WD" evidence="6">
    <location>
        <begin position="130"/>
        <end position="164"/>
    </location>
</feature>
<evidence type="ECO:0000256" key="6">
    <source>
        <dbReference type="PROSITE-ProRule" id="PRU00221"/>
    </source>
</evidence>
<dbReference type="InterPro" id="IPR015943">
    <property type="entry name" value="WD40/YVTN_repeat-like_dom_sf"/>
</dbReference>
<dbReference type="PROSITE" id="PS50082">
    <property type="entry name" value="WD_REPEATS_2"/>
    <property type="match status" value="2"/>
</dbReference>
<evidence type="ECO:0000256" key="5">
    <source>
        <dbReference type="ARBA" id="ARBA00023163"/>
    </source>
</evidence>
<dbReference type="PANTHER" id="PTHR10253">
    <property type="entry name" value="POLYCOMB PROTEIN"/>
    <property type="match status" value="1"/>
</dbReference>
<comment type="similarity">
    <text evidence="1">Belongs to the WD repeat ESC family.</text>
</comment>
<dbReference type="InterPro" id="IPR001680">
    <property type="entry name" value="WD40_rpt"/>
</dbReference>
<dbReference type="EMBL" id="JAZHXJ010000041">
    <property type="protein sequence ID" value="KAL1879423.1"/>
    <property type="molecule type" value="Genomic_DNA"/>
</dbReference>
<dbReference type="SUPFAM" id="SSF50978">
    <property type="entry name" value="WD40 repeat-like"/>
    <property type="match status" value="1"/>
</dbReference>
<dbReference type="InterPro" id="IPR051243">
    <property type="entry name" value="PcG_WD-repeat"/>
</dbReference>
<feature type="region of interest" description="Disordered" evidence="7">
    <location>
        <begin position="376"/>
        <end position="422"/>
    </location>
</feature>
<evidence type="ECO:0000313" key="8">
    <source>
        <dbReference type="EMBL" id="KAL1879423.1"/>
    </source>
</evidence>
<feature type="compositionally biased region" description="Basic and acidic residues" evidence="7">
    <location>
        <begin position="395"/>
        <end position="405"/>
    </location>
</feature>
<dbReference type="SMART" id="SM00320">
    <property type="entry name" value="WD40"/>
    <property type="match status" value="5"/>
</dbReference>
<evidence type="ECO:0000313" key="9">
    <source>
        <dbReference type="Proteomes" id="UP001586593"/>
    </source>
</evidence>
<evidence type="ECO:0000256" key="7">
    <source>
        <dbReference type="SAM" id="MobiDB-lite"/>
    </source>
</evidence>
<keyword evidence="2 6" id="KW-0853">WD repeat</keyword>
<name>A0ABR3XTZ4_9PEZI</name>
<keyword evidence="5" id="KW-0804">Transcription</keyword>
<organism evidence="8 9">
    <name type="scientific">Phialemonium thermophilum</name>
    <dbReference type="NCBI Taxonomy" id="223376"/>
    <lineage>
        <taxon>Eukaryota</taxon>
        <taxon>Fungi</taxon>
        <taxon>Dikarya</taxon>
        <taxon>Ascomycota</taxon>
        <taxon>Pezizomycotina</taxon>
        <taxon>Sordariomycetes</taxon>
        <taxon>Sordariomycetidae</taxon>
        <taxon>Cephalothecales</taxon>
        <taxon>Cephalothecaceae</taxon>
        <taxon>Phialemonium</taxon>
    </lineage>
</organism>
<feature type="compositionally biased region" description="Polar residues" evidence="7">
    <location>
        <begin position="406"/>
        <end position="420"/>
    </location>
</feature>
<sequence length="493" mass="54985">MPSDHSEWELPRLRASYGFEKDVRDSDEGEGGHEFFDAKFYPYSAPGSLPVFAAISKKHVVVCRLSQPKDKDRNPCEVIRVIRDDDPDAWNCACTWTKDPVTGRPLLCVSGTNAVVKVYDVKEGKAVRALAGHGGDINDLATSPANPQIIASASDDTTVRIWSLAPAHRQQPTLCILGGEGHSWNLLSVAFHNTGRYVLSAGHDQVINLWTLPDLPEEHTDDPIMIHFPHFSTSEVHSGLVDCVAFFGDLILSHACYEEIIVLWRIEGFSSEDPPPTQAQAPTSYDPSKLTRSAFAPVISPACPAQYTRLLEFQASDCGPQFFMRFKLFQSPRHHPVLAFCNAKSKTFFWDFARLTSYFEFMATLNNKDKERSEIIERPPWLHSKSTRRPNNPNRARDPSDKDSRASNGASSDPDSSTVPGVTHDSIHSWDELYDISSPHDHALKPHKVVGVSGEPKFVGRQVAWSPGGEWCVVVGNQNRALIFQRWAKDRGQ</sequence>
<accession>A0ABR3XTZ4</accession>
<evidence type="ECO:0000256" key="4">
    <source>
        <dbReference type="ARBA" id="ARBA00023015"/>
    </source>
</evidence>
<comment type="caution">
    <text evidence="8">The sequence shown here is derived from an EMBL/GenBank/DDBJ whole genome shotgun (WGS) entry which is preliminary data.</text>
</comment>